<name>A0AAV3YBD6_9GAST</name>
<dbReference type="AlphaFoldDB" id="A0AAV3YBD6"/>
<sequence>MLKKASSPTMPKVVPSATSVAPLISPSSPPSTPNAVSGSGDGVKSTGNTVSSPTMKMRLSHMLHNATHHKTKDGALGIKKGDNQMVSGANCGMNVVKYPILIDQFKQLQPSRVRRWLHHYDEEQAFSLKLRKIYNRSPRTER</sequence>
<protein>
    <submittedName>
        <fullName evidence="2">Uncharacterized protein</fullName>
    </submittedName>
</protein>
<reference evidence="2 3" key="1">
    <citation type="journal article" date="2021" name="Elife">
        <title>Chloroplast acquisition without the gene transfer in kleptoplastic sea slugs, Plakobranchus ocellatus.</title>
        <authorList>
            <person name="Maeda T."/>
            <person name="Takahashi S."/>
            <person name="Yoshida T."/>
            <person name="Shimamura S."/>
            <person name="Takaki Y."/>
            <person name="Nagai Y."/>
            <person name="Toyoda A."/>
            <person name="Suzuki Y."/>
            <person name="Arimoto A."/>
            <person name="Ishii H."/>
            <person name="Satoh N."/>
            <person name="Nishiyama T."/>
            <person name="Hasebe M."/>
            <person name="Maruyama T."/>
            <person name="Minagawa J."/>
            <person name="Obokata J."/>
            <person name="Shigenobu S."/>
        </authorList>
    </citation>
    <scope>NUCLEOTIDE SEQUENCE [LARGE SCALE GENOMIC DNA]</scope>
</reference>
<feature type="region of interest" description="Disordered" evidence="1">
    <location>
        <begin position="20"/>
        <end position="55"/>
    </location>
</feature>
<evidence type="ECO:0000313" key="3">
    <source>
        <dbReference type="Proteomes" id="UP000735302"/>
    </source>
</evidence>
<evidence type="ECO:0000313" key="2">
    <source>
        <dbReference type="EMBL" id="GFN80490.1"/>
    </source>
</evidence>
<accession>A0AAV3YBD6</accession>
<comment type="caution">
    <text evidence="2">The sequence shown here is derived from an EMBL/GenBank/DDBJ whole genome shotgun (WGS) entry which is preliminary data.</text>
</comment>
<dbReference type="EMBL" id="BLXT01000825">
    <property type="protein sequence ID" value="GFN80490.1"/>
    <property type="molecule type" value="Genomic_DNA"/>
</dbReference>
<feature type="compositionally biased region" description="Polar residues" evidence="1">
    <location>
        <begin position="45"/>
        <end position="54"/>
    </location>
</feature>
<dbReference type="Proteomes" id="UP000735302">
    <property type="component" value="Unassembled WGS sequence"/>
</dbReference>
<organism evidence="2 3">
    <name type="scientific">Plakobranchus ocellatus</name>
    <dbReference type="NCBI Taxonomy" id="259542"/>
    <lineage>
        <taxon>Eukaryota</taxon>
        <taxon>Metazoa</taxon>
        <taxon>Spiralia</taxon>
        <taxon>Lophotrochozoa</taxon>
        <taxon>Mollusca</taxon>
        <taxon>Gastropoda</taxon>
        <taxon>Heterobranchia</taxon>
        <taxon>Euthyneura</taxon>
        <taxon>Panpulmonata</taxon>
        <taxon>Sacoglossa</taxon>
        <taxon>Placobranchoidea</taxon>
        <taxon>Plakobranchidae</taxon>
        <taxon>Plakobranchus</taxon>
    </lineage>
</organism>
<evidence type="ECO:0000256" key="1">
    <source>
        <dbReference type="SAM" id="MobiDB-lite"/>
    </source>
</evidence>
<gene>
    <name evidence="2" type="ORF">PoB_000699600</name>
</gene>
<keyword evidence="3" id="KW-1185">Reference proteome</keyword>
<proteinExistence type="predicted"/>